<feature type="chain" id="PRO_5044131583" description="Transmembrane protein" evidence="3">
    <location>
        <begin position="23"/>
        <end position="180"/>
    </location>
</feature>
<dbReference type="EMBL" id="CAJFCW020000001">
    <property type="protein sequence ID" value="CAG9077404.1"/>
    <property type="molecule type" value="Genomic_DNA"/>
</dbReference>
<dbReference type="Proteomes" id="UP000783686">
    <property type="component" value="Unassembled WGS sequence"/>
</dbReference>
<sequence length="180" mass="19612">MNRLVGLLYLFLLISLFLNVNGEDSEKSSLSSSEVRSTTRSTVRSTKPFSGNVAQYKTIDLPFSTKEYELYCLAASCLFPLALNAIFFLIAYIKARLSAPSKPSPTILARLKANDMEDYKAGRQRWLKPPLKGGPYPEFMFEDEGKSVEDVGTVMGAAGTTNETENADTPSPSAPAAPAT</sequence>
<keyword evidence="5" id="KW-1185">Reference proteome</keyword>
<evidence type="ECO:0000256" key="1">
    <source>
        <dbReference type="SAM" id="MobiDB-lite"/>
    </source>
</evidence>
<dbReference type="Proteomes" id="UP000614601">
    <property type="component" value="Unassembled WGS sequence"/>
</dbReference>
<accession>A0A811JQJ1</accession>
<keyword evidence="3" id="KW-0732">Signal</keyword>
<gene>
    <name evidence="4" type="ORF">BOKJ2_LOCUS122</name>
</gene>
<keyword evidence="2" id="KW-0812">Transmembrane</keyword>
<evidence type="ECO:0000313" key="5">
    <source>
        <dbReference type="Proteomes" id="UP000614601"/>
    </source>
</evidence>
<comment type="caution">
    <text evidence="4">The sequence shown here is derived from an EMBL/GenBank/DDBJ whole genome shotgun (WGS) entry which is preliminary data.</text>
</comment>
<proteinExistence type="predicted"/>
<feature type="compositionally biased region" description="Low complexity" evidence="1">
    <location>
        <begin position="170"/>
        <end position="180"/>
    </location>
</feature>
<keyword evidence="2" id="KW-1133">Transmembrane helix</keyword>
<feature type="compositionally biased region" description="Polar residues" evidence="1">
    <location>
        <begin position="159"/>
        <end position="169"/>
    </location>
</feature>
<evidence type="ECO:0000313" key="4">
    <source>
        <dbReference type="EMBL" id="CAD5205438.1"/>
    </source>
</evidence>
<dbReference type="EMBL" id="CAJFDH010000001">
    <property type="protein sequence ID" value="CAD5205438.1"/>
    <property type="molecule type" value="Genomic_DNA"/>
</dbReference>
<keyword evidence="2" id="KW-0472">Membrane</keyword>
<name>A0A811JQJ1_9BILA</name>
<feature type="region of interest" description="Disordered" evidence="1">
    <location>
        <begin position="154"/>
        <end position="180"/>
    </location>
</feature>
<evidence type="ECO:0008006" key="6">
    <source>
        <dbReference type="Google" id="ProtNLM"/>
    </source>
</evidence>
<dbReference type="AlphaFoldDB" id="A0A811JQJ1"/>
<protein>
    <recommendedName>
        <fullName evidence="6">Transmembrane protein</fullName>
    </recommendedName>
</protein>
<evidence type="ECO:0000256" key="2">
    <source>
        <dbReference type="SAM" id="Phobius"/>
    </source>
</evidence>
<evidence type="ECO:0000256" key="3">
    <source>
        <dbReference type="SAM" id="SignalP"/>
    </source>
</evidence>
<organism evidence="4 5">
    <name type="scientific">Bursaphelenchus okinawaensis</name>
    <dbReference type="NCBI Taxonomy" id="465554"/>
    <lineage>
        <taxon>Eukaryota</taxon>
        <taxon>Metazoa</taxon>
        <taxon>Ecdysozoa</taxon>
        <taxon>Nematoda</taxon>
        <taxon>Chromadorea</taxon>
        <taxon>Rhabditida</taxon>
        <taxon>Tylenchina</taxon>
        <taxon>Tylenchomorpha</taxon>
        <taxon>Aphelenchoidea</taxon>
        <taxon>Aphelenchoididae</taxon>
        <taxon>Bursaphelenchus</taxon>
    </lineage>
</organism>
<reference evidence="4" key="1">
    <citation type="submission" date="2020-09" db="EMBL/GenBank/DDBJ databases">
        <authorList>
            <person name="Kikuchi T."/>
        </authorList>
    </citation>
    <scope>NUCLEOTIDE SEQUENCE</scope>
    <source>
        <strain evidence="4">SH1</strain>
    </source>
</reference>
<feature type="transmembrane region" description="Helical" evidence="2">
    <location>
        <begin position="68"/>
        <end position="93"/>
    </location>
</feature>
<feature type="signal peptide" evidence="3">
    <location>
        <begin position="1"/>
        <end position="22"/>
    </location>
</feature>